<keyword evidence="4" id="KW-1185">Reference proteome</keyword>
<feature type="chain" id="PRO_5047266716" evidence="1">
    <location>
        <begin position="28"/>
        <end position="492"/>
    </location>
</feature>
<protein>
    <submittedName>
        <fullName evidence="3">ABC transporter substrate-binding protein</fullName>
    </submittedName>
</protein>
<accession>A0ABW5SN83</accession>
<dbReference type="Pfam" id="PF01547">
    <property type="entry name" value="SBP_bac_1"/>
    <property type="match status" value="1"/>
</dbReference>
<feature type="domain" description="DUF3502" evidence="2">
    <location>
        <begin position="421"/>
        <end position="486"/>
    </location>
</feature>
<evidence type="ECO:0000256" key="1">
    <source>
        <dbReference type="SAM" id="SignalP"/>
    </source>
</evidence>
<dbReference type="Gene3D" id="3.40.190.10">
    <property type="entry name" value="Periplasmic binding protein-like II"/>
    <property type="match status" value="1"/>
</dbReference>
<gene>
    <name evidence="3" type="ORF">ACFSVM_12430</name>
</gene>
<sequence>MFMKLFKPGIFTLLSVFVLLTGCGVNGNDNKQAATVEGEYEVVMAYPVFGDVSDVSSVETAMSELARQKIGATVKLIPITGSNYSNQMNLMLAGSEKLDLVYTSVWMGFETQASRGQLIPMDELLSTHGAKILNEVPSYGLEAGQIQGETYGIPSLKGWALTPSFVIATEIIKELNINSSGIRTWTDLTSVLQKLKEVKPEMIPMASYNTSEAPGTAMMYFDPLGLTAGVLPFEGEGYQLLQAEETELYNETVNLMRSWYQQGYFSKDIATTQETAATLVKNGKAASYIRNINDCYSESVPAGTELTCIPMEEPYMTRNSISSNMISISRNSEQPEKAMQFMELLYTDSEMMNLFVNGIEGVHYVKQGDQIALPEGKDSTGYASNPSLIGNNFLTYVWSGNDPDMWTAVQKTNGAAVKSRAMGFSFDISGVKNEITAVSNVDNQYSTGFMTGISDPALIPEYVSKLKAAGIERIIQEKQKQMDEWLLTNKKD</sequence>
<evidence type="ECO:0000313" key="3">
    <source>
        <dbReference type="EMBL" id="MFD2701275.1"/>
    </source>
</evidence>
<evidence type="ECO:0000259" key="2">
    <source>
        <dbReference type="Pfam" id="PF12010"/>
    </source>
</evidence>
<reference evidence="4" key="1">
    <citation type="journal article" date="2019" name="Int. J. Syst. Evol. Microbiol.">
        <title>The Global Catalogue of Microorganisms (GCM) 10K type strain sequencing project: providing services to taxonomists for standard genome sequencing and annotation.</title>
        <authorList>
            <consortium name="The Broad Institute Genomics Platform"/>
            <consortium name="The Broad Institute Genome Sequencing Center for Infectious Disease"/>
            <person name="Wu L."/>
            <person name="Ma J."/>
        </authorList>
    </citation>
    <scope>NUCLEOTIDE SEQUENCE [LARGE SCALE GENOMIC DNA]</scope>
    <source>
        <strain evidence="4">KCTC 33849</strain>
    </source>
</reference>
<feature type="signal peptide" evidence="1">
    <location>
        <begin position="1"/>
        <end position="27"/>
    </location>
</feature>
<keyword evidence="1" id="KW-0732">Signal</keyword>
<proteinExistence type="predicted"/>
<dbReference type="InterPro" id="IPR006059">
    <property type="entry name" value="SBP"/>
</dbReference>
<name>A0ABW5SN83_9BACL</name>
<dbReference type="InterPro" id="IPR022627">
    <property type="entry name" value="DUF3502"/>
</dbReference>
<comment type="caution">
    <text evidence="3">The sequence shown here is derived from an EMBL/GenBank/DDBJ whole genome shotgun (WGS) entry which is preliminary data.</text>
</comment>
<dbReference type="Pfam" id="PF12010">
    <property type="entry name" value="DUF3502"/>
    <property type="match status" value="1"/>
</dbReference>
<dbReference type="SUPFAM" id="SSF53850">
    <property type="entry name" value="Periplasmic binding protein-like II"/>
    <property type="match status" value="1"/>
</dbReference>
<organism evidence="3 4">
    <name type="scientific">Paenibacillus shunpengii</name>
    <dbReference type="NCBI Taxonomy" id="2054424"/>
    <lineage>
        <taxon>Bacteria</taxon>
        <taxon>Bacillati</taxon>
        <taxon>Bacillota</taxon>
        <taxon>Bacilli</taxon>
        <taxon>Bacillales</taxon>
        <taxon>Paenibacillaceae</taxon>
        <taxon>Paenibacillus</taxon>
    </lineage>
</organism>
<dbReference type="PROSITE" id="PS51257">
    <property type="entry name" value="PROKAR_LIPOPROTEIN"/>
    <property type="match status" value="1"/>
</dbReference>
<dbReference type="Proteomes" id="UP001597540">
    <property type="component" value="Unassembled WGS sequence"/>
</dbReference>
<dbReference type="EMBL" id="JBHUMJ010000002">
    <property type="protein sequence ID" value="MFD2701275.1"/>
    <property type="molecule type" value="Genomic_DNA"/>
</dbReference>
<dbReference type="RefSeq" id="WP_379262435.1">
    <property type="nucleotide sequence ID" value="NZ_JBHUMJ010000002.1"/>
</dbReference>
<evidence type="ECO:0000313" key="4">
    <source>
        <dbReference type="Proteomes" id="UP001597540"/>
    </source>
</evidence>